<comment type="caution">
    <text evidence="3">The sequence shown here is derived from an EMBL/GenBank/DDBJ whole genome shotgun (WGS) entry which is preliminary data.</text>
</comment>
<organism evidence="3 4">
    <name type="scientific">Thalassoglobus neptunius</name>
    <dbReference type="NCBI Taxonomy" id="1938619"/>
    <lineage>
        <taxon>Bacteria</taxon>
        <taxon>Pseudomonadati</taxon>
        <taxon>Planctomycetota</taxon>
        <taxon>Planctomycetia</taxon>
        <taxon>Planctomycetales</taxon>
        <taxon>Planctomycetaceae</taxon>
        <taxon>Thalassoglobus</taxon>
    </lineage>
</organism>
<dbReference type="Pfam" id="PF17820">
    <property type="entry name" value="PDZ_6"/>
    <property type="match status" value="1"/>
</dbReference>
<sequence length="439" mass="48775" precursor="true">MNNLKRASFAFAASLCLISSLSVADDDVPDLLERINDEHARNVVDLWTYNDIASAREEAREQNKPIFVTFRCVPCRDCAGFDAEVAQGSEVIAEFAREHFVPVRQVEMKTVDLDQFQFDYDLNWAAMFINADGTVYARYGTQSEEGAEAYNSIAGLKKTMERVLELHENYPENRDMLIGKRGPQKKTRSALQLPGMDRAATLEGLTTRKNCIHCHMIHDAENRAAQRSGTFTHDTLWRYPLPQNIGLSIVRDDGRQIEAIAEGTPAADSGLFVGEEIAAVNGQAIVSIADIQFVLHHLPNDDVTLTVTGTRSGDHQLSLKKGWKKTDPSWRGSLYSVSPILRSWAPPAEESVRAQLNIPEDEGLLEVKYINGTTPGGKAVKRSGIRVGDFIVAMDGQPVPLTTQAWQLALKLNYRVGETVPLTVLRNGKRIDVEVELVE</sequence>
<keyword evidence="3" id="KW-0378">Hydrolase</keyword>
<dbReference type="EMBL" id="SIHI01000002">
    <property type="protein sequence ID" value="TWT55777.1"/>
    <property type="molecule type" value="Genomic_DNA"/>
</dbReference>
<accession>A0A5C5WYK6</accession>
<dbReference type="Gene3D" id="3.40.30.10">
    <property type="entry name" value="Glutaredoxin"/>
    <property type="match status" value="1"/>
</dbReference>
<dbReference type="Pfam" id="PF13899">
    <property type="entry name" value="Thioredoxin_7"/>
    <property type="match status" value="1"/>
</dbReference>
<protein>
    <submittedName>
        <fullName evidence="3">Serine endoprotease</fullName>
    </submittedName>
</protein>
<dbReference type="PROSITE" id="PS50106">
    <property type="entry name" value="PDZ"/>
    <property type="match status" value="2"/>
</dbReference>
<dbReference type="Proteomes" id="UP000317243">
    <property type="component" value="Unassembled WGS sequence"/>
</dbReference>
<dbReference type="Gene3D" id="2.30.42.10">
    <property type="match status" value="2"/>
</dbReference>
<feature type="domain" description="PDZ" evidence="2">
    <location>
        <begin position="245"/>
        <end position="285"/>
    </location>
</feature>
<gene>
    <name evidence="3" type="ORF">KOR42_25880</name>
</gene>
<dbReference type="AlphaFoldDB" id="A0A5C5WYK6"/>
<dbReference type="SUPFAM" id="SSF50156">
    <property type="entry name" value="PDZ domain-like"/>
    <property type="match status" value="2"/>
</dbReference>
<dbReference type="SMART" id="SM00228">
    <property type="entry name" value="PDZ"/>
    <property type="match status" value="2"/>
</dbReference>
<dbReference type="InterPro" id="IPR036249">
    <property type="entry name" value="Thioredoxin-like_sf"/>
</dbReference>
<dbReference type="SUPFAM" id="SSF52833">
    <property type="entry name" value="Thioredoxin-like"/>
    <property type="match status" value="1"/>
</dbReference>
<reference evidence="3 4" key="1">
    <citation type="submission" date="2019-02" db="EMBL/GenBank/DDBJ databases">
        <title>Deep-cultivation of Planctomycetes and their phenomic and genomic characterization uncovers novel biology.</title>
        <authorList>
            <person name="Wiegand S."/>
            <person name="Jogler M."/>
            <person name="Boedeker C."/>
            <person name="Pinto D."/>
            <person name="Vollmers J."/>
            <person name="Rivas-Marin E."/>
            <person name="Kohn T."/>
            <person name="Peeters S.H."/>
            <person name="Heuer A."/>
            <person name="Rast P."/>
            <person name="Oberbeckmann S."/>
            <person name="Bunk B."/>
            <person name="Jeske O."/>
            <person name="Meyerdierks A."/>
            <person name="Storesund J.E."/>
            <person name="Kallscheuer N."/>
            <person name="Luecker S."/>
            <person name="Lage O.M."/>
            <person name="Pohl T."/>
            <person name="Merkel B.J."/>
            <person name="Hornburger P."/>
            <person name="Mueller R.-W."/>
            <person name="Bruemmer F."/>
            <person name="Labrenz M."/>
            <person name="Spormann A.M."/>
            <person name="Op Den Camp H."/>
            <person name="Overmann J."/>
            <person name="Amann R."/>
            <person name="Jetten M.S.M."/>
            <person name="Mascher T."/>
            <person name="Medema M.H."/>
            <person name="Devos D.P."/>
            <person name="Kaster A.-K."/>
            <person name="Ovreas L."/>
            <person name="Rohde M."/>
            <person name="Galperin M.Y."/>
            <person name="Jogler C."/>
        </authorList>
    </citation>
    <scope>NUCLEOTIDE SEQUENCE [LARGE SCALE GENOMIC DNA]</scope>
    <source>
        <strain evidence="3 4">KOR42</strain>
    </source>
</reference>
<feature type="signal peptide" evidence="1">
    <location>
        <begin position="1"/>
        <end position="24"/>
    </location>
</feature>
<dbReference type="InterPro" id="IPR041489">
    <property type="entry name" value="PDZ_6"/>
</dbReference>
<name>A0A5C5WYK6_9PLAN</name>
<dbReference type="RefSeq" id="WP_146510120.1">
    <property type="nucleotide sequence ID" value="NZ_SIHI01000002.1"/>
</dbReference>
<proteinExistence type="predicted"/>
<dbReference type="InterPro" id="IPR001478">
    <property type="entry name" value="PDZ"/>
</dbReference>
<dbReference type="Pfam" id="PF13180">
    <property type="entry name" value="PDZ_2"/>
    <property type="match status" value="1"/>
</dbReference>
<evidence type="ECO:0000259" key="2">
    <source>
        <dbReference type="PROSITE" id="PS50106"/>
    </source>
</evidence>
<dbReference type="GO" id="GO:0006508">
    <property type="term" value="P:proteolysis"/>
    <property type="evidence" value="ECO:0007669"/>
    <property type="project" value="UniProtKB-KW"/>
</dbReference>
<dbReference type="NCBIfam" id="NF041199">
    <property type="entry name" value="trx7_PDZ_seleno"/>
    <property type="match status" value="1"/>
</dbReference>
<evidence type="ECO:0000256" key="1">
    <source>
        <dbReference type="SAM" id="SignalP"/>
    </source>
</evidence>
<keyword evidence="1" id="KW-0732">Signal</keyword>
<feature type="chain" id="PRO_5022689143" evidence="1">
    <location>
        <begin position="25"/>
        <end position="439"/>
    </location>
</feature>
<keyword evidence="3" id="KW-0645">Protease</keyword>
<dbReference type="OrthoDB" id="259755at2"/>
<evidence type="ECO:0000313" key="4">
    <source>
        <dbReference type="Proteomes" id="UP000317243"/>
    </source>
</evidence>
<dbReference type="GO" id="GO:0008233">
    <property type="term" value="F:peptidase activity"/>
    <property type="evidence" value="ECO:0007669"/>
    <property type="project" value="UniProtKB-KW"/>
</dbReference>
<keyword evidence="4" id="KW-1185">Reference proteome</keyword>
<feature type="domain" description="PDZ" evidence="2">
    <location>
        <begin position="369"/>
        <end position="428"/>
    </location>
</feature>
<dbReference type="InterPro" id="IPR036034">
    <property type="entry name" value="PDZ_sf"/>
</dbReference>
<evidence type="ECO:0000313" key="3">
    <source>
        <dbReference type="EMBL" id="TWT55777.1"/>
    </source>
</evidence>